<dbReference type="EMBL" id="CP138858">
    <property type="protein sequence ID" value="WPJ95906.1"/>
    <property type="molecule type" value="Genomic_DNA"/>
</dbReference>
<reference evidence="1 2" key="1">
    <citation type="submission" date="2023-11" db="EMBL/GenBank/DDBJ databases">
        <title>Coraliomargarita sp. nov., isolated from marine algae.</title>
        <authorList>
            <person name="Lee J.K."/>
            <person name="Baek J.H."/>
            <person name="Kim J.M."/>
            <person name="Choi D.G."/>
            <person name="Jeon C.O."/>
        </authorList>
    </citation>
    <scope>NUCLEOTIDE SEQUENCE [LARGE SCALE GENOMIC DNA]</scope>
    <source>
        <strain evidence="1 2">J2-16</strain>
    </source>
</reference>
<sequence>MTAFESRAWLLEGATKSIPGMLHWDGNALTFVACGPGKFSEHDIQMLADRFAMPDGTCGAILKEQPSPLLRASKGEISGYKMPWYYFKGGIHITLLNQSYKFSFIRPQNTVEPSYYLEDQYRWAGGAGQEDVDVLGGKAAGAQWKQLLEKILA</sequence>
<dbReference type="RefSeq" id="WP_319832775.1">
    <property type="nucleotide sequence ID" value="NZ_CP138858.1"/>
</dbReference>
<accession>A0ABZ0RI83</accession>
<keyword evidence="2" id="KW-1185">Reference proteome</keyword>
<proteinExistence type="predicted"/>
<dbReference type="Proteomes" id="UP001324993">
    <property type="component" value="Chromosome"/>
</dbReference>
<evidence type="ECO:0000313" key="1">
    <source>
        <dbReference type="EMBL" id="WPJ95906.1"/>
    </source>
</evidence>
<gene>
    <name evidence="1" type="ORF">SH580_21050</name>
</gene>
<protein>
    <submittedName>
        <fullName evidence="1">Uncharacterized protein</fullName>
    </submittedName>
</protein>
<name>A0ABZ0RI83_9BACT</name>
<organism evidence="1 2">
    <name type="scientific">Coraliomargarita algicola</name>
    <dbReference type="NCBI Taxonomy" id="3092156"/>
    <lineage>
        <taxon>Bacteria</taxon>
        <taxon>Pseudomonadati</taxon>
        <taxon>Verrucomicrobiota</taxon>
        <taxon>Opitutia</taxon>
        <taxon>Puniceicoccales</taxon>
        <taxon>Coraliomargaritaceae</taxon>
        <taxon>Coraliomargarita</taxon>
    </lineage>
</organism>
<evidence type="ECO:0000313" key="2">
    <source>
        <dbReference type="Proteomes" id="UP001324993"/>
    </source>
</evidence>